<dbReference type="RefSeq" id="WP_213946241.1">
    <property type="nucleotide sequence ID" value="NZ_JAHCMY010000011.1"/>
</dbReference>
<gene>
    <name evidence="1" type="ORF">KI659_15280</name>
</gene>
<name>A0AAP2G5S3_9BACT</name>
<dbReference type="InterPro" id="IPR003477">
    <property type="entry name" value="PemK-like"/>
</dbReference>
<reference evidence="1 2" key="1">
    <citation type="submission" date="2021-05" db="EMBL/GenBank/DDBJ databases">
        <authorList>
            <person name="Zhang Z.D."/>
            <person name="Osman G."/>
        </authorList>
    </citation>
    <scope>NUCLEOTIDE SEQUENCE [LARGE SCALE GENOMIC DNA]</scope>
    <source>
        <strain evidence="1 2">KCTC 32217</strain>
    </source>
</reference>
<proteinExistence type="predicted"/>
<dbReference type="Gene3D" id="2.30.30.110">
    <property type="match status" value="1"/>
</dbReference>
<dbReference type="AlphaFoldDB" id="A0AAP2G5S3"/>
<dbReference type="EMBL" id="JAHCMY010000011">
    <property type="protein sequence ID" value="MBS9525381.1"/>
    <property type="molecule type" value="Genomic_DNA"/>
</dbReference>
<organism evidence="1 2">
    <name type="scientific">Litoribacter ruber</name>
    <dbReference type="NCBI Taxonomy" id="702568"/>
    <lineage>
        <taxon>Bacteria</taxon>
        <taxon>Pseudomonadati</taxon>
        <taxon>Bacteroidota</taxon>
        <taxon>Cytophagia</taxon>
        <taxon>Cytophagales</taxon>
        <taxon>Cyclobacteriaceae</taxon>
        <taxon>Litoribacter</taxon>
    </lineage>
</organism>
<dbReference type="SUPFAM" id="SSF50118">
    <property type="entry name" value="Cell growth inhibitor/plasmid maintenance toxic component"/>
    <property type="match status" value="1"/>
</dbReference>
<comment type="caution">
    <text evidence="1">The sequence shown here is derived from an EMBL/GenBank/DDBJ whole genome shotgun (WGS) entry which is preliminary data.</text>
</comment>
<dbReference type="InterPro" id="IPR011067">
    <property type="entry name" value="Plasmid_toxin/cell-grow_inhib"/>
</dbReference>
<dbReference type="Proteomes" id="UP001319104">
    <property type="component" value="Unassembled WGS sequence"/>
</dbReference>
<dbReference type="GO" id="GO:0003677">
    <property type="term" value="F:DNA binding"/>
    <property type="evidence" value="ECO:0007669"/>
    <property type="project" value="InterPro"/>
</dbReference>
<evidence type="ECO:0000313" key="2">
    <source>
        <dbReference type="Proteomes" id="UP001319104"/>
    </source>
</evidence>
<sequence length="105" mass="11658">MTKGDIVLIPFPFTDLTGSKNRPALVLINSEEDITVAFITTQFWKEQSIVTVEPSPLNALKKTSFIRLNKLTTISKDLVIGKLGELSAEEIKEINEGLKSILKLD</sequence>
<keyword evidence="2" id="KW-1185">Reference proteome</keyword>
<protein>
    <submittedName>
        <fullName evidence="1">Type II toxin-antitoxin system PemK/MazF family toxin</fullName>
    </submittedName>
</protein>
<accession>A0AAP2G5S3</accession>
<dbReference type="Pfam" id="PF02452">
    <property type="entry name" value="PemK_toxin"/>
    <property type="match status" value="1"/>
</dbReference>
<evidence type="ECO:0000313" key="1">
    <source>
        <dbReference type="EMBL" id="MBS9525381.1"/>
    </source>
</evidence>